<name>A0A146G1G7_TERSA</name>
<dbReference type="OrthoDB" id="9793734at2"/>
<dbReference type="EMBL" id="BDCO01000002">
    <property type="protein sequence ID" value="GAT31699.1"/>
    <property type="molecule type" value="Genomic_DNA"/>
</dbReference>
<evidence type="ECO:0000313" key="2">
    <source>
        <dbReference type="Proteomes" id="UP000076023"/>
    </source>
</evidence>
<dbReference type="Proteomes" id="UP000076023">
    <property type="component" value="Unassembled WGS sequence"/>
</dbReference>
<dbReference type="InParanoid" id="A0A146G1G7"/>
<dbReference type="AlphaFoldDB" id="A0A146G1G7"/>
<organism evidence="1 2">
    <name type="scientific">Terrimicrobium sacchariphilum</name>
    <dbReference type="NCBI Taxonomy" id="690879"/>
    <lineage>
        <taxon>Bacteria</taxon>
        <taxon>Pseudomonadati</taxon>
        <taxon>Verrucomicrobiota</taxon>
        <taxon>Terrimicrobiia</taxon>
        <taxon>Terrimicrobiales</taxon>
        <taxon>Terrimicrobiaceae</taxon>
        <taxon>Terrimicrobium</taxon>
    </lineage>
</organism>
<proteinExistence type="predicted"/>
<sequence>MENTFTVSRVGRQGSELPNGLARAHGQLELLAVCDAVDLGWALEMADLLREARREAPPRVNFDPHDLAWIFQSIWQSAGLLSRTRHSPGLVRRNIDEMHVYLDGLWSSVPFSPHQLHTSP</sequence>
<comment type="caution">
    <text evidence="1">The sequence shown here is derived from an EMBL/GenBank/DDBJ whole genome shotgun (WGS) entry which is preliminary data.</text>
</comment>
<keyword evidence="2" id="KW-1185">Reference proteome</keyword>
<evidence type="ECO:0000313" key="1">
    <source>
        <dbReference type="EMBL" id="GAT31699.1"/>
    </source>
</evidence>
<dbReference type="STRING" id="690879.TSACC_293"/>
<dbReference type="Gene3D" id="1.10.357.10">
    <property type="entry name" value="Tetracycline Repressor, domain 2"/>
    <property type="match status" value="1"/>
</dbReference>
<reference evidence="2" key="1">
    <citation type="journal article" date="2017" name="Genome Announc.">
        <title>Draft Genome Sequence of Terrimicrobium sacchariphilum NM-5T, a Facultative Anaerobic Soil Bacterium of the Class Spartobacteria.</title>
        <authorList>
            <person name="Qiu Y.L."/>
            <person name="Tourlousse D.M."/>
            <person name="Matsuura N."/>
            <person name="Ohashi A."/>
            <person name="Sekiguchi Y."/>
        </authorList>
    </citation>
    <scope>NUCLEOTIDE SEQUENCE [LARGE SCALE GENOMIC DNA]</scope>
    <source>
        <strain evidence="2">NM-5</strain>
    </source>
</reference>
<accession>A0A146G1G7</accession>
<protein>
    <submittedName>
        <fullName evidence="1">Uncharacterized protein</fullName>
    </submittedName>
</protein>
<dbReference type="InterPro" id="IPR036271">
    <property type="entry name" value="Tet_transcr_reg_TetR-rel_C_sf"/>
</dbReference>
<dbReference type="SUPFAM" id="SSF48498">
    <property type="entry name" value="Tetracyclin repressor-like, C-terminal domain"/>
    <property type="match status" value="1"/>
</dbReference>
<gene>
    <name evidence="1" type="ORF">TSACC_293</name>
</gene>
<dbReference type="RefSeq" id="WP_153811192.1">
    <property type="nucleotide sequence ID" value="NZ_BDCO01000002.1"/>
</dbReference>